<feature type="domain" description="CCHC-type" evidence="3">
    <location>
        <begin position="111"/>
        <end position="126"/>
    </location>
</feature>
<evidence type="ECO:0000259" key="3">
    <source>
        <dbReference type="PROSITE" id="PS50158"/>
    </source>
</evidence>
<name>A0A6L2P2S3_TANCI</name>
<feature type="compositionally biased region" description="Basic residues" evidence="2">
    <location>
        <begin position="66"/>
        <end position="78"/>
    </location>
</feature>
<dbReference type="PROSITE" id="PS50158">
    <property type="entry name" value="ZF_CCHC"/>
    <property type="match status" value="1"/>
</dbReference>
<organism evidence="4">
    <name type="scientific">Tanacetum cinerariifolium</name>
    <name type="common">Dalmatian daisy</name>
    <name type="synonym">Chrysanthemum cinerariifolium</name>
    <dbReference type="NCBI Taxonomy" id="118510"/>
    <lineage>
        <taxon>Eukaryota</taxon>
        <taxon>Viridiplantae</taxon>
        <taxon>Streptophyta</taxon>
        <taxon>Embryophyta</taxon>
        <taxon>Tracheophyta</taxon>
        <taxon>Spermatophyta</taxon>
        <taxon>Magnoliopsida</taxon>
        <taxon>eudicotyledons</taxon>
        <taxon>Gunneridae</taxon>
        <taxon>Pentapetalae</taxon>
        <taxon>asterids</taxon>
        <taxon>campanulids</taxon>
        <taxon>Asterales</taxon>
        <taxon>Asteraceae</taxon>
        <taxon>Asteroideae</taxon>
        <taxon>Anthemideae</taxon>
        <taxon>Anthemidinae</taxon>
        <taxon>Tanacetum</taxon>
    </lineage>
</organism>
<dbReference type="EMBL" id="BKCJ010010431">
    <property type="protein sequence ID" value="GEU91562.1"/>
    <property type="molecule type" value="Genomic_DNA"/>
</dbReference>
<sequence>MLGSMSPELHRALENYKAYDMIQEPKTMFEEQAKKELFETVNAFHACKQEEGQSEKTPVVLAIRKGKIQKDKKKPKWAKGKDNGKNKPAYAPKPKISSLPKRDNPTKDSVCHQCKEVGHWRRNCPSYQAELKKRKNASGLRGSMKLKHEALRLYMGNGMRTVVKAIGSFDLVLPSGLIIILDNYPKETICYYFYYSLKNKIFVARNAKFFENSLMVQEASGSHGLLESSESGGGLELIREEEAEYIAAAEASIEAVWIRKFIDGLGNVVPSNKRPM</sequence>
<protein>
    <recommendedName>
        <fullName evidence="3">CCHC-type domain-containing protein</fullName>
    </recommendedName>
</protein>
<evidence type="ECO:0000256" key="2">
    <source>
        <dbReference type="SAM" id="MobiDB-lite"/>
    </source>
</evidence>
<comment type="caution">
    <text evidence="4">The sequence shown here is derived from an EMBL/GenBank/DDBJ whole genome shotgun (WGS) entry which is preliminary data.</text>
</comment>
<dbReference type="AlphaFoldDB" id="A0A6L2P2S3"/>
<dbReference type="Gene3D" id="4.10.60.10">
    <property type="entry name" value="Zinc finger, CCHC-type"/>
    <property type="match status" value="1"/>
</dbReference>
<feature type="region of interest" description="Disordered" evidence="2">
    <location>
        <begin position="66"/>
        <end position="107"/>
    </location>
</feature>
<dbReference type="GO" id="GO:0008270">
    <property type="term" value="F:zinc ion binding"/>
    <property type="evidence" value="ECO:0007669"/>
    <property type="project" value="UniProtKB-KW"/>
</dbReference>
<reference evidence="4" key="1">
    <citation type="journal article" date="2019" name="Sci. Rep.">
        <title>Draft genome of Tanacetum cinerariifolium, the natural source of mosquito coil.</title>
        <authorList>
            <person name="Yamashiro T."/>
            <person name="Shiraishi A."/>
            <person name="Satake H."/>
            <person name="Nakayama K."/>
        </authorList>
    </citation>
    <scope>NUCLEOTIDE SEQUENCE</scope>
</reference>
<keyword evidence="1" id="KW-0862">Zinc</keyword>
<accession>A0A6L2P2S3</accession>
<dbReference type="InterPro" id="IPR001878">
    <property type="entry name" value="Znf_CCHC"/>
</dbReference>
<gene>
    <name evidence="4" type="ORF">Tci_063540</name>
</gene>
<keyword evidence="1" id="KW-0479">Metal-binding</keyword>
<dbReference type="InterPro" id="IPR036875">
    <property type="entry name" value="Znf_CCHC_sf"/>
</dbReference>
<dbReference type="Pfam" id="PF00098">
    <property type="entry name" value="zf-CCHC"/>
    <property type="match status" value="1"/>
</dbReference>
<dbReference type="GO" id="GO:0003676">
    <property type="term" value="F:nucleic acid binding"/>
    <property type="evidence" value="ECO:0007669"/>
    <property type="project" value="InterPro"/>
</dbReference>
<evidence type="ECO:0000256" key="1">
    <source>
        <dbReference type="PROSITE-ProRule" id="PRU00047"/>
    </source>
</evidence>
<dbReference type="SUPFAM" id="SSF57756">
    <property type="entry name" value="Retrovirus zinc finger-like domains"/>
    <property type="match status" value="1"/>
</dbReference>
<proteinExistence type="predicted"/>
<dbReference type="SMART" id="SM00343">
    <property type="entry name" value="ZnF_C2HC"/>
    <property type="match status" value="1"/>
</dbReference>
<evidence type="ECO:0000313" key="4">
    <source>
        <dbReference type="EMBL" id="GEU91562.1"/>
    </source>
</evidence>
<keyword evidence="1" id="KW-0863">Zinc-finger</keyword>